<evidence type="ECO:0000313" key="3">
    <source>
        <dbReference type="Proteomes" id="UP000285146"/>
    </source>
</evidence>
<accession>A0A423WXF3</accession>
<dbReference type="EMBL" id="LKEB01000035">
    <property type="protein sequence ID" value="ROW08202.1"/>
    <property type="molecule type" value="Genomic_DNA"/>
</dbReference>
<dbReference type="PANTHER" id="PTHR42040:SF1">
    <property type="entry name" value="INNER KINETOCHORE SUBUNIT FTA4"/>
    <property type="match status" value="1"/>
</dbReference>
<dbReference type="OrthoDB" id="21214at2759"/>
<dbReference type="STRING" id="1230097.A0A423WXF3"/>
<sequence length="296" mass="31552">MAPNPAPTIPTLKQNFLTAQTRLLSQPLQPSRAWRRANDSAGGDGGAVTEKAVDDALLRLNHTIQQHARRVYAPQATRHVAEQIDALYLSTTTTTTRSGAGAGGEGVKDDDDEEEEEEGWRNVGADYADDKVASSLPPTWGSVSAREEGAHPLEAERYAELAGRVQGLAARRRGVEARVARLRRIRGLVAPFEGVPSDGTNDRDQDAAAGGGGGGGGGGVGGVQENLVTRDGEVERELERMRMLLVRVGDKVGRLQGGRDGEGEVEDLFGDGDAMVVDDVEVEERRKVEGLLDALV</sequence>
<evidence type="ECO:0008006" key="4">
    <source>
        <dbReference type="Google" id="ProtNLM"/>
    </source>
</evidence>
<feature type="compositionally biased region" description="Gly residues" evidence="1">
    <location>
        <begin position="209"/>
        <end position="222"/>
    </location>
</feature>
<gene>
    <name evidence="2" type="ORF">VPNG_06952</name>
</gene>
<reference evidence="2 3" key="1">
    <citation type="submission" date="2015-09" db="EMBL/GenBank/DDBJ databases">
        <title>Host preference determinants of Valsa canker pathogens revealed by comparative genomics.</title>
        <authorList>
            <person name="Yin Z."/>
            <person name="Huang L."/>
        </authorList>
    </citation>
    <scope>NUCLEOTIDE SEQUENCE [LARGE SCALE GENOMIC DNA]</scope>
    <source>
        <strain evidence="2 3">SXYLt</strain>
    </source>
</reference>
<dbReference type="InParanoid" id="A0A423WXF3"/>
<feature type="region of interest" description="Disordered" evidence="1">
    <location>
        <begin position="193"/>
        <end position="227"/>
    </location>
</feature>
<feature type="region of interest" description="Disordered" evidence="1">
    <location>
        <begin position="94"/>
        <end position="123"/>
    </location>
</feature>
<comment type="caution">
    <text evidence="2">The sequence shown here is derived from an EMBL/GenBank/DDBJ whole genome shotgun (WGS) entry which is preliminary data.</text>
</comment>
<protein>
    <recommendedName>
        <fullName evidence="4">Kinetochore protein fta4</fullName>
    </recommendedName>
</protein>
<dbReference type="Proteomes" id="UP000285146">
    <property type="component" value="Unassembled WGS sequence"/>
</dbReference>
<name>A0A423WXF3_9PEZI</name>
<dbReference type="PANTHER" id="PTHR42040">
    <property type="entry name" value="INNER KINETOCHORE SUBUNIT FTA4"/>
    <property type="match status" value="1"/>
</dbReference>
<dbReference type="InterPro" id="IPR025207">
    <property type="entry name" value="Sim4_Fta4"/>
</dbReference>
<dbReference type="Pfam" id="PF13093">
    <property type="entry name" value="FTA4"/>
    <property type="match status" value="1"/>
</dbReference>
<keyword evidence="3" id="KW-1185">Reference proteome</keyword>
<evidence type="ECO:0000313" key="2">
    <source>
        <dbReference type="EMBL" id="ROW08202.1"/>
    </source>
</evidence>
<feature type="region of interest" description="Disordered" evidence="1">
    <location>
        <begin position="27"/>
        <end position="47"/>
    </location>
</feature>
<evidence type="ECO:0000256" key="1">
    <source>
        <dbReference type="SAM" id="MobiDB-lite"/>
    </source>
</evidence>
<dbReference type="GO" id="GO:0031511">
    <property type="term" value="C:Mis6-Sim4 complex"/>
    <property type="evidence" value="ECO:0007669"/>
    <property type="project" value="InterPro"/>
</dbReference>
<feature type="compositionally biased region" description="Acidic residues" evidence="1">
    <location>
        <begin position="108"/>
        <end position="118"/>
    </location>
</feature>
<organism evidence="2 3">
    <name type="scientific">Cytospora leucostoma</name>
    <dbReference type="NCBI Taxonomy" id="1230097"/>
    <lineage>
        <taxon>Eukaryota</taxon>
        <taxon>Fungi</taxon>
        <taxon>Dikarya</taxon>
        <taxon>Ascomycota</taxon>
        <taxon>Pezizomycotina</taxon>
        <taxon>Sordariomycetes</taxon>
        <taxon>Sordariomycetidae</taxon>
        <taxon>Diaporthales</taxon>
        <taxon>Cytosporaceae</taxon>
        <taxon>Cytospora</taxon>
    </lineage>
</organism>
<dbReference type="AlphaFoldDB" id="A0A423WXF3"/>
<proteinExistence type="predicted"/>